<protein>
    <submittedName>
        <fullName evidence="10">Uncharacterized protein</fullName>
    </submittedName>
</protein>
<comment type="similarity">
    <text evidence="6">Belongs to the ABC-4 integral membrane protein family.</text>
</comment>
<dbReference type="Pfam" id="PF12704">
    <property type="entry name" value="MacB_PCD"/>
    <property type="match status" value="1"/>
</dbReference>
<proteinExistence type="inferred from homology"/>
<sequence>MIAMSDLFRVSLRQVVRQRGFGVILSIALGITAFIVLSVLGREIRYKVGQDMVLMGGVNVVRVYMDDAQYPGQPMRGFYPDSIEALRRLPGVGMVSQNIREGKGFALRGEGERTVNVYFIGIDQYFSDVFSVSLVAGRFMDTEDVTAHKRVCMLGREAAQDLYGDPAQAVGKLLFLQQDVFEVVGVVSGVMLGSWSQGGFLPYTTMIDRNWGGDKVTRLFVRAIGWQDVPPLVKEIPTVVRDHQAAPYLVVHTQEDQLVRIQDTFLWVEVLLWLGIAASLMLGGFGIWYGTFAAVRARTREVGLKKAMGGSDTDILAQFLAEALCKSVAGGVLGIAVGITLVEVGALSLGTGISYPLLLASSLGSIVFSAVIGVAGGLYPAVQASRMDVVTALRFE</sequence>
<dbReference type="InterPro" id="IPR025857">
    <property type="entry name" value="MacB_PCD"/>
</dbReference>
<evidence type="ECO:0000313" key="10">
    <source>
        <dbReference type="EMBL" id="SCM70096.1"/>
    </source>
</evidence>
<organism evidence="10">
    <name type="scientific">uncultured Desulfovibrio sp</name>
    <dbReference type="NCBI Taxonomy" id="167968"/>
    <lineage>
        <taxon>Bacteria</taxon>
        <taxon>Pseudomonadati</taxon>
        <taxon>Thermodesulfobacteriota</taxon>
        <taxon>Desulfovibrionia</taxon>
        <taxon>Desulfovibrionales</taxon>
        <taxon>Desulfovibrionaceae</taxon>
        <taxon>Desulfovibrio</taxon>
        <taxon>environmental samples</taxon>
    </lineage>
</organism>
<evidence type="ECO:0000256" key="7">
    <source>
        <dbReference type="SAM" id="Phobius"/>
    </source>
</evidence>
<dbReference type="EMBL" id="FMJC01000001">
    <property type="protein sequence ID" value="SCM70096.1"/>
    <property type="molecule type" value="Genomic_DNA"/>
</dbReference>
<evidence type="ECO:0000256" key="6">
    <source>
        <dbReference type="ARBA" id="ARBA00038076"/>
    </source>
</evidence>
<dbReference type="RefSeq" id="WP_179981586.1">
    <property type="nucleotide sequence ID" value="NZ_LT608333.1"/>
</dbReference>
<keyword evidence="3 7" id="KW-0812">Transmembrane</keyword>
<evidence type="ECO:0000256" key="3">
    <source>
        <dbReference type="ARBA" id="ARBA00022692"/>
    </source>
</evidence>
<dbReference type="PANTHER" id="PTHR30572">
    <property type="entry name" value="MEMBRANE COMPONENT OF TRANSPORTER-RELATED"/>
    <property type="match status" value="1"/>
</dbReference>
<evidence type="ECO:0000256" key="4">
    <source>
        <dbReference type="ARBA" id="ARBA00022989"/>
    </source>
</evidence>
<name>A0A212KXW5_9BACT</name>
<dbReference type="Pfam" id="PF02687">
    <property type="entry name" value="FtsX"/>
    <property type="match status" value="1"/>
</dbReference>
<gene>
    <name evidence="10" type="ORF">KL86DES1_10183</name>
</gene>
<feature type="domain" description="MacB-like periplasmic core" evidence="9">
    <location>
        <begin position="23"/>
        <end position="236"/>
    </location>
</feature>
<keyword evidence="2" id="KW-1003">Cell membrane</keyword>
<evidence type="ECO:0000256" key="2">
    <source>
        <dbReference type="ARBA" id="ARBA00022475"/>
    </source>
</evidence>
<evidence type="ECO:0000256" key="5">
    <source>
        <dbReference type="ARBA" id="ARBA00023136"/>
    </source>
</evidence>
<dbReference type="PANTHER" id="PTHR30572:SF4">
    <property type="entry name" value="ABC TRANSPORTER PERMEASE YTRF"/>
    <property type="match status" value="1"/>
</dbReference>
<evidence type="ECO:0000256" key="1">
    <source>
        <dbReference type="ARBA" id="ARBA00004651"/>
    </source>
</evidence>
<dbReference type="InterPro" id="IPR050250">
    <property type="entry name" value="Macrolide_Exporter_MacB"/>
</dbReference>
<keyword evidence="5 7" id="KW-0472">Membrane</keyword>
<dbReference type="GO" id="GO:0005886">
    <property type="term" value="C:plasma membrane"/>
    <property type="evidence" value="ECO:0007669"/>
    <property type="project" value="UniProtKB-SubCell"/>
</dbReference>
<dbReference type="InterPro" id="IPR003838">
    <property type="entry name" value="ABC3_permease_C"/>
</dbReference>
<feature type="domain" description="ABC3 transporter permease C-terminal" evidence="8">
    <location>
        <begin position="276"/>
        <end position="388"/>
    </location>
</feature>
<comment type="subcellular location">
    <subcellularLocation>
        <location evidence="1">Cell membrane</location>
        <topology evidence="1">Multi-pass membrane protein</topology>
    </subcellularLocation>
</comment>
<reference evidence="10" key="1">
    <citation type="submission" date="2016-08" db="EMBL/GenBank/DDBJ databases">
        <authorList>
            <person name="Seilhamer J.J."/>
        </authorList>
    </citation>
    <scope>NUCLEOTIDE SEQUENCE</scope>
    <source>
        <strain evidence="10">86-1</strain>
    </source>
</reference>
<dbReference type="AlphaFoldDB" id="A0A212KXW5"/>
<feature type="transmembrane region" description="Helical" evidence="7">
    <location>
        <begin position="315"/>
        <end position="341"/>
    </location>
</feature>
<feature type="transmembrane region" description="Helical" evidence="7">
    <location>
        <begin position="353"/>
        <end position="379"/>
    </location>
</feature>
<dbReference type="GO" id="GO:0022857">
    <property type="term" value="F:transmembrane transporter activity"/>
    <property type="evidence" value="ECO:0007669"/>
    <property type="project" value="TreeGrafter"/>
</dbReference>
<evidence type="ECO:0000259" key="9">
    <source>
        <dbReference type="Pfam" id="PF12704"/>
    </source>
</evidence>
<keyword evidence="4 7" id="KW-1133">Transmembrane helix</keyword>
<feature type="transmembrane region" description="Helical" evidence="7">
    <location>
        <begin position="21"/>
        <end position="40"/>
    </location>
</feature>
<accession>A0A212KXW5</accession>
<evidence type="ECO:0000259" key="8">
    <source>
        <dbReference type="Pfam" id="PF02687"/>
    </source>
</evidence>
<feature type="transmembrane region" description="Helical" evidence="7">
    <location>
        <begin position="270"/>
        <end position="295"/>
    </location>
</feature>